<dbReference type="SUPFAM" id="SSF81901">
    <property type="entry name" value="HCP-like"/>
    <property type="match status" value="1"/>
</dbReference>
<gene>
    <name evidence="2" type="ORF">EV702DRAFT_1032775</name>
</gene>
<feature type="domain" description="CHAT" evidence="1">
    <location>
        <begin position="873"/>
        <end position="1119"/>
    </location>
</feature>
<dbReference type="AlphaFoldDB" id="A0A9P7CYS7"/>
<keyword evidence="3" id="KW-1185">Reference proteome</keyword>
<name>A0A9P7CYS7_9AGAM</name>
<dbReference type="InterPro" id="IPR011990">
    <property type="entry name" value="TPR-like_helical_dom_sf"/>
</dbReference>
<dbReference type="OrthoDB" id="2643030at2759"/>
<accession>A0A9P7CYS7</accession>
<dbReference type="PANTHER" id="PTHR19959">
    <property type="entry name" value="KINESIN LIGHT CHAIN"/>
    <property type="match status" value="1"/>
</dbReference>
<organism evidence="2 3">
    <name type="scientific">Suillus placidus</name>
    <dbReference type="NCBI Taxonomy" id="48579"/>
    <lineage>
        <taxon>Eukaryota</taxon>
        <taxon>Fungi</taxon>
        <taxon>Dikarya</taxon>
        <taxon>Basidiomycota</taxon>
        <taxon>Agaricomycotina</taxon>
        <taxon>Agaricomycetes</taxon>
        <taxon>Agaricomycetidae</taxon>
        <taxon>Boletales</taxon>
        <taxon>Suillineae</taxon>
        <taxon>Suillaceae</taxon>
        <taxon>Suillus</taxon>
    </lineage>
</organism>
<dbReference type="Pfam" id="PF12770">
    <property type="entry name" value="CHAT"/>
    <property type="match status" value="1"/>
</dbReference>
<reference evidence="2" key="1">
    <citation type="journal article" date="2020" name="New Phytol.">
        <title>Comparative genomics reveals dynamic genome evolution in host specialist ectomycorrhizal fungi.</title>
        <authorList>
            <person name="Lofgren L.A."/>
            <person name="Nguyen N.H."/>
            <person name="Vilgalys R."/>
            <person name="Ruytinx J."/>
            <person name="Liao H.L."/>
            <person name="Branco S."/>
            <person name="Kuo A."/>
            <person name="LaButti K."/>
            <person name="Lipzen A."/>
            <person name="Andreopoulos W."/>
            <person name="Pangilinan J."/>
            <person name="Riley R."/>
            <person name="Hundley H."/>
            <person name="Na H."/>
            <person name="Barry K."/>
            <person name="Grigoriev I.V."/>
            <person name="Stajich J.E."/>
            <person name="Kennedy P.G."/>
        </authorList>
    </citation>
    <scope>NUCLEOTIDE SEQUENCE</scope>
    <source>
        <strain evidence="2">DOB743</strain>
    </source>
</reference>
<dbReference type="Proteomes" id="UP000714275">
    <property type="component" value="Unassembled WGS sequence"/>
</dbReference>
<sequence length="1141" mass="127737">MLRVVHRLFRPTITRSSFAGQYIRLEIISGKNLRVPSQRIPAGIYVSTNVDSQRRWKSLIKVLSSEESVMWGNTVTLSPCGSPGFSIEIRASYEADRMLGNGEVIGKLKMSWDELLDHGDESFDLSFPSVRGVHPSLTLKVAVVHACDNQNGALSDSLVDCEIARETDAGHARFAQYVTRNRDRVSHLNHAVRHFQLVVDQCPASHPDHATALTNLAWARLIGYIQNHLQDIDATTSLFRDALALRPQRHPDHCLSLYNLAEALNWRHDKKHTAADIREAAQLYHELLPLCPEGTYLRSIAAGANGVDYVIRGCSKLPKDASDEGIHLRRVVLELCPLGHQLRPRALNKLGQAVEARFLQYGSIDDIDEAIQFHREADFLCPEGHAAYLNNLAYSLVLRFDHQGKPNDLDEAISLHEEALRLRPVGHKSRHSSLDNLGGALIARFHKRGDIADITRAISLFREALTLRPPGHPRRDTMLNNLALALKTRYDKSDVSEDLNEAIDLYRESIRLTRHDHPDRPAILFNLSSVLCSRFTETQENEDVEEAITLCQESMAALSSLDPDRFFSYMRLRVAYLSRYEILHDPGDLSLAIQNSRLASRHPTQGFPERILEAIDWARQAEVYHHESALEAYQMCFELFDSHVMTRSSIISRREAATAFDDAQLLPVDAASCAIRNGNLRQAVELAEQGRGQQWSLASRLRTPVEDLELANPKLAHNYLELSKLVSDAAESSATISDRAAADRAETEYRRLTRRWEAAVAEIRDLRGFSRFLLPPLYEDLQAAARQGPVIILIASQYSCSAIIVPTSGDPHHVPLPSVTLADLKILKDRFTRAIRHALKMDPTELRSDLIVLSRIIWHEIMLPIVNVLEHVLKLKRRSRIWLCPTAAFTSIPLHAANPFQTKADRSGKEPCLEDLYTCSYTPTLSALTRSRQLMKKRVPPSFVAIGQGQPGGGKGKALLAVDSELELVHKLVPATANRTTISGDAATRAGALEALQRNTWVHLACHGKQDRAQPYNSHFVMRDEHLTLLDIMDKDIPHAEFAFLSACHTAVGDEETPDEVIHLAAGLQFSGFKSVVGTLWEVDDGVAKHVVKAFYTNMFKDSKDGVMDCTKAAWALNRATHAVKKTVPLEQRMVFIHIGV</sequence>
<evidence type="ECO:0000313" key="3">
    <source>
        <dbReference type="Proteomes" id="UP000714275"/>
    </source>
</evidence>
<evidence type="ECO:0000313" key="2">
    <source>
        <dbReference type="EMBL" id="KAG1773711.1"/>
    </source>
</evidence>
<protein>
    <submittedName>
        <fullName evidence="2">CHAT domain-containing protein</fullName>
    </submittedName>
</protein>
<dbReference type="PANTHER" id="PTHR19959:SF119">
    <property type="entry name" value="FUNGAL LIPASE-LIKE DOMAIN-CONTAINING PROTEIN"/>
    <property type="match status" value="1"/>
</dbReference>
<proteinExistence type="predicted"/>
<dbReference type="Gene3D" id="1.25.40.10">
    <property type="entry name" value="Tetratricopeptide repeat domain"/>
    <property type="match status" value="3"/>
</dbReference>
<dbReference type="EMBL" id="JABBWD010000046">
    <property type="protein sequence ID" value="KAG1773711.1"/>
    <property type="molecule type" value="Genomic_DNA"/>
</dbReference>
<dbReference type="InterPro" id="IPR024983">
    <property type="entry name" value="CHAT_dom"/>
</dbReference>
<comment type="caution">
    <text evidence="2">The sequence shown here is derived from an EMBL/GenBank/DDBJ whole genome shotgun (WGS) entry which is preliminary data.</text>
</comment>
<evidence type="ECO:0000259" key="1">
    <source>
        <dbReference type="Pfam" id="PF12770"/>
    </source>
</evidence>